<organism evidence="3">
    <name type="scientific">Leptolyngbya boryana CZ1</name>
    <dbReference type="NCBI Taxonomy" id="3060204"/>
    <lineage>
        <taxon>Bacteria</taxon>
        <taxon>Bacillati</taxon>
        <taxon>Cyanobacteriota</taxon>
        <taxon>Cyanophyceae</taxon>
        <taxon>Leptolyngbyales</taxon>
        <taxon>Leptolyngbyaceae</taxon>
        <taxon>Leptolyngbya group</taxon>
        <taxon>Leptolyngbya</taxon>
    </lineage>
</organism>
<evidence type="ECO:0000313" key="3">
    <source>
        <dbReference type="EMBL" id="WNZ46987.1"/>
    </source>
</evidence>
<dbReference type="CDD" id="cd08946">
    <property type="entry name" value="SDR_e"/>
    <property type="match status" value="1"/>
</dbReference>
<comment type="similarity">
    <text evidence="1">Belongs to the NAD(P)-dependent epimerase/dehydratase family.</text>
</comment>
<feature type="domain" description="NAD-dependent epimerase/dehydratase" evidence="2">
    <location>
        <begin position="17"/>
        <end position="173"/>
    </location>
</feature>
<dbReference type="PANTHER" id="PTHR43000">
    <property type="entry name" value="DTDP-D-GLUCOSE 4,6-DEHYDRATASE-RELATED"/>
    <property type="match status" value="1"/>
</dbReference>
<protein>
    <submittedName>
        <fullName evidence="3">NAD(P)-dependent oxidoreductase</fullName>
    </submittedName>
</protein>
<dbReference type="EMBL" id="CP130144">
    <property type="protein sequence ID" value="WNZ46987.1"/>
    <property type="molecule type" value="Genomic_DNA"/>
</dbReference>
<sequence length="250" mass="28017">MFSLFLRPRHSSAQKSVLLTGAAGRIGTALRQALGEQYHFRCFDRVRIPHAQDSRVADITNFKAVRKAMQGMEAVIHLAANPDIDQPWQDVYTIGMKGTYNVFEAARQAGVKQIIYASTIQVSGWNHRAMHGMIDSHQPVHPTSLYAAGKVFGESLGQVFVKQYGMTIVCLRIGAFADDPRSMDERFAKVWCSPRDLAQLVQRSLEHTNLGFQVFYAISDNTHRCFDISNAQSLLGYAPQDNADHFLARD</sequence>
<gene>
    <name evidence="3" type="ORF">Q2T42_03930</name>
</gene>
<accession>A0AA97AR02</accession>
<dbReference type="Gene3D" id="3.40.50.720">
    <property type="entry name" value="NAD(P)-binding Rossmann-like Domain"/>
    <property type="match status" value="1"/>
</dbReference>
<dbReference type="SUPFAM" id="SSF51735">
    <property type="entry name" value="NAD(P)-binding Rossmann-fold domains"/>
    <property type="match status" value="1"/>
</dbReference>
<reference evidence="3" key="2">
    <citation type="submission" date="2023-07" db="EMBL/GenBank/DDBJ databases">
        <authorList>
            <person name="Bai X.-H."/>
            <person name="Wang H.-H."/>
            <person name="Wang J."/>
            <person name="Ma M.-Y."/>
            <person name="Hu H.-H."/>
            <person name="Song Z.-L."/>
            <person name="Ma H.-G."/>
            <person name="Fan Y."/>
            <person name="Du C.-Y."/>
            <person name="Xu J.-C."/>
        </authorList>
    </citation>
    <scope>NUCLEOTIDE SEQUENCE</scope>
    <source>
        <strain evidence="3">CZ1</strain>
    </source>
</reference>
<reference evidence="3" key="1">
    <citation type="journal article" date="2023" name="Plants (Basel)">
        <title>Genomic Analysis of Leptolyngbya boryana CZ1 Reveals Efficient Carbon Fixation Modules.</title>
        <authorList>
            <person name="Bai X."/>
            <person name="Wang H."/>
            <person name="Cheng W."/>
            <person name="Wang J."/>
            <person name="Ma M."/>
            <person name="Hu H."/>
            <person name="Song Z."/>
            <person name="Ma H."/>
            <person name="Fan Y."/>
            <person name="Du C."/>
            <person name="Xu J."/>
        </authorList>
    </citation>
    <scope>NUCLEOTIDE SEQUENCE</scope>
    <source>
        <strain evidence="3">CZ1</strain>
    </source>
</reference>
<dbReference type="Pfam" id="PF01370">
    <property type="entry name" value="Epimerase"/>
    <property type="match status" value="1"/>
</dbReference>
<dbReference type="InterPro" id="IPR036291">
    <property type="entry name" value="NAD(P)-bd_dom_sf"/>
</dbReference>
<dbReference type="AlphaFoldDB" id="A0AA97AR02"/>
<dbReference type="InterPro" id="IPR001509">
    <property type="entry name" value="Epimerase_deHydtase"/>
</dbReference>
<evidence type="ECO:0000259" key="2">
    <source>
        <dbReference type="Pfam" id="PF01370"/>
    </source>
</evidence>
<evidence type="ECO:0000256" key="1">
    <source>
        <dbReference type="ARBA" id="ARBA00007637"/>
    </source>
</evidence>
<dbReference type="RefSeq" id="WP_316427867.1">
    <property type="nucleotide sequence ID" value="NZ_CP130144.1"/>
</dbReference>
<proteinExistence type="inferred from homology"/>
<name>A0AA97AR02_LEPBY</name>